<sequence>MKNKDSLHVSRRRFLAQLGGLTVAGMLGPSLLTPRSARAADAVAPGAATKEGILTGSHWGAIRATVVDGRFVAAKPFEQDKYPSKMIAGLPDHVHNAARIRYPMVRVDWMRKGHQSDTSQRGDNRFVRVSWDEALDLFYQELERVQKTYGPSALLTASGWQSTGMFHNASGMLARAIALHGNSISTGGTIRPARRRLILPRVVGSMEVYEQQTSWPLVYRTVKRLCYGVLIW</sequence>
<evidence type="ECO:0000259" key="4">
    <source>
        <dbReference type="Pfam" id="PF18364"/>
    </source>
</evidence>
<dbReference type="Gene3D" id="3.40.50.740">
    <property type="match status" value="1"/>
</dbReference>
<dbReference type="GO" id="GO:0009055">
    <property type="term" value="F:electron transfer activity"/>
    <property type="evidence" value="ECO:0007669"/>
    <property type="project" value="TreeGrafter"/>
</dbReference>
<organism evidence="5 6">
    <name type="scientific">Salmonella enterica I</name>
    <dbReference type="NCBI Taxonomy" id="59201"/>
    <lineage>
        <taxon>Bacteria</taxon>
        <taxon>Pseudomonadati</taxon>
        <taxon>Pseudomonadota</taxon>
        <taxon>Gammaproteobacteria</taxon>
        <taxon>Enterobacterales</taxon>
        <taxon>Enterobacteriaceae</taxon>
        <taxon>Salmonella</taxon>
    </lineage>
</organism>
<evidence type="ECO:0000313" key="6">
    <source>
        <dbReference type="Proteomes" id="UP000254712"/>
    </source>
</evidence>
<reference evidence="5 6" key="1">
    <citation type="submission" date="2018-06" db="EMBL/GenBank/DDBJ databases">
        <authorList>
            <consortium name="Pathogen Informatics"/>
            <person name="Doyle S."/>
        </authorList>
    </citation>
    <scope>NUCLEOTIDE SEQUENCE [LARGE SCALE GENOMIC DNA]</scope>
    <source>
        <strain evidence="5 6">NCTC8261</strain>
    </source>
</reference>
<dbReference type="GO" id="GO:0009061">
    <property type="term" value="P:anaerobic respiration"/>
    <property type="evidence" value="ECO:0007669"/>
    <property type="project" value="TreeGrafter"/>
</dbReference>
<dbReference type="GO" id="GO:0030151">
    <property type="term" value="F:molybdenum ion binding"/>
    <property type="evidence" value="ECO:0007669"/>
    <property type="project" value="TreeGrafter"/>
</dbReference>
<dbReference type="EC" id="1.7.2.3" evidence="5"/>
<dbReference type="SUPFAM" id="SSF53706">
    <property type="entry name" value="Formate dehydrogenase/DMSO reductase, domains 1-3"/>
    <property type="match status" value="1"/>
</dbReference>
<proteinExistence type="predicted"/>
<evidence type="ECO:0000256" key="1">
    <source>
        <dbReference type="ARBA" id="ARBA00001942"/>
    </source>
</evidence>
<dbReference type="Pfam" id="PF18364">
    <property type="entry name" value="Molybdopterin_N"/>
    <property type="match status" value="1"/>
</dbReference>
<keyword evidence="5" id="KW-0560">Oxidoreductase</keyword>
<protein>
    <submittedName>
        <fullName evidence="5">Trimethylamine-N-oxide reductase</fullName>
        <ecNumber evidence="5">1.7.2.3</ecNumber>
    </submittedName>
</protein>
<dbReference type="Pfam" id="PF00384">
    <property type="entry name" value="Molybdopterin"/>
    <property type="match status" value="1"/>
</dbReference>
<dbReference type="EMBL" id="UGXT01000002">
    <property type="protein sequence ID" value="SUH33866.1"/>
    <property type="molecule type" value="Genomic_DNA"/>
</dbReference>
<dbReference type="Proteomes" id="UP000254712">
    <property type="component" value="Unassembled WGS sequence"/>
</dbReference>
<dbReference type="InterPro" id="IPR050612">
    <property type="entry name" value="Prok_Mopterin_Oxidored"/>
</dbReference>
<dbReference type="InterPro" id="IPR041460">
    <property type="entry name" value="Molybdopterin_N"/>
</dbReference>
<feature type="domain" description="Molybdopterin oxidoreductase N-terminal" evidence="4">
    <location>
        <begin position="55"/>
        <end position="95"/>
    </location>
</feature>
<gene>
    <name evidence="5" type="primary">torA_1</name>
    <name evidence="5" type="ORF">NCTC8261_00032</name>
</gene>
<keyword evidence="2" id="KW-0500">Molybdenum</keyword>
<dbReference type="GO" id="GO:0030288">
    <property type="term" value="C:outer membrane-bounded periplasmic space"/>
    <property type="evidence" value="ECO:0007669"/>
    <property type="project" value="TreeGrafter"/>
</dbReference>
<name>A0A379WKE4_SALET</name>
<dbReference type="Gene3D" id="3.40.228.10">
    <property type="entry name" value="Dimethylsulfoxide Reductase, domain 2"/>
    <property type="match status" value="1"/>
</dbReference>
<evidence type="ECO:0000256" key="2">
    <source>
        <dbReference type="ARBA" id="ARBA00022505"/>
    </source>
</evidence>
<dbReference type="PROSITE" id="PS51318">
    <property type="entry name" value="TAT"/>
    <property type="match status" value="1"/>
</dbReference>
<dbReference type="InterPro" id="IPR006656">
    <property type="entry name" value="Mopterin_OxRdtase"/>
</dbReference>
<dbReference type="GO" id="GO:0050626">
    <property type="term" value="F:trimethylamine-N-oxide reductase (cytochrome c) activity"/>
    <property type="evidence" value="ECO:0007669"/>
    <property type="project" value="UniProtKB-EC"/>
</dbReference>
<feature type="domain" description="Molybdopterin oxidoreductase" evidence="3">
    <location>
        <begin position="99"/>
        <end position="218"/>
    </location>
</feature>
<dbReference type="PANTHER" id="PTHR43742:SF4">
    <property type="entry name" value="TRIMETHYLAMINE-N-OXIDE REDUCTASE 1"/>
    <property type="match status" value="1"/>
</dbReference>
<evidence type="ECO:0000259" key="3">
    <source>
        <dbReference type="Pfam" id="PF00384"/>
    </source>
</evidence>
<accession>A0A379WKE4</accession>
<dbReference type="PANTHER" id="PTHR43742">
    <property type="entry name" value="TRIMETHYLAMINE-N-OXIDE REDUCTASE"/>
    <property type="match status" value="1"/>
</dbReference>
<dbReference type="InterPro" id="IPR006311">
    <property type="entry name" value="TAT_signal"/>
</dbReference>
<dbReference type="AlphaFoldDB" id="A0A379WKE4"/>
<comment type="cofactor">
    <cofactor evidence="1">
        <name>Mo-bis(molybdopterin guanine dinucleotide)</name>
        <dbReference type="ChEBI" id="CHEBI:60539"/>
    </cofactor>
</comment>
<evidence type="ECO:0000313" key="5">
    <source>
        <dbReference type="EMBL" id="SUH33866.1"/>
    </source>
</evidence>